<dbReference type="SUPFAM" id="SSF54236">
    <property type="entry name" value="Ubiquitin-like"/>
    <property type="match status" value="1"/>
</dbReference>
<reference evidence="1" key="1">
    <citation type="submission" date="2021-01" db="EMBL/GenBank/DDBJ databases">
        <authorList>
            <person name="Corre E."/>
            <person name="Pelletier E."/>
            <person name="Niang G."/>
            <person name="Scheremetjew M."/>
            <person name="Finn R."/>
            <person name="Kale V."/>
            <person name="Holt S."/>
            <person name="Cochrane G."/>
            <person name="Meng A."/>
            <person name="Brown T."/>
            <person name="Cohen L."/>
        </authorList>
    </citation>
    <scope>NUCLEOTIDE SEQUENCE</scope>
    <source>
        <strain evidence="1">RCC3387</strain>
    </source>
</reference>
<dbReference type="InterPro" id="IPR029071">
    <property type="entry name" value="Ubiquitin-like_domsf"/>
</dbReference>
<accession>A0A7S2QPM6</accession>
<dbReference type="AlphaFoldDB" id="A0A7S2QPM6"/>
<name>A0A7S2QPM6_9DINO</name>
<dbReference type="EMBL" id="HBGW01103619">
    <property type="protein sequence ID" value="CAD9647731.1"/>
    <property type="molecule type" value="Transcribed_RNA"/>
</dbReference>
<proteinExistence type="predicted"/>
<evidence type="ECO:0000313" key="1">
    <source>
        <dbReference type="EMBL" id="CAD9647731.1"/>
    </source>
</evidence>
<protein>
    <recommendedName>
        <fullName evidence="2">Ubiquitin-like domain-containing protein</fullName>
    </recommendedName>
</protein>
<evidence type="ECO:0008006" key="2">
    <source>
        <dbReference type="Google" id="ProtNLM"/>
    </source>
</evidence>
<sequence>MGAAEPEPTCRVTISMLGGKCWGEEAHPGWAVRDLRDQVAASLGFAKAQVKLLFGAAELQSRAPLERSGVGEGALLTAVVVPPIYPGSGVYEAIVSSAVGAPALGEESEERMQIVQDVMGKKARLNDAFQELLRRRARPGDRAGLGRWAMTPRRRTM</sequence>
<gene>
    <name evidence="1" type="ORF">BRAN1462_LOCUS65553</name>
</gene>
<organism evidence="1">
    <name type="scientific">Zooxanthella nutricula</name>
    <dbReference type="NCBI Taxonomy" id="1333877"/>
    <lineage>
        <taxon>Eukaryota</taxon>
        <taxon>Sar</taxon>
        <taxon>Alveolata</taxon>
        <taxon>Dinophyceae</taxon>
        <taxon>Peridiniales</taxon>
        <taxon>Peridiniales incertae sedis</taxon>
        <taxon>Zooxanthella</taxon>
    </lineage>
</organism>